<dbReference type="Pfam" id="PF00012">
    <property type="entry name" value="HSP70"/>
    <property type="match status" value="1"/>
</dbReference>
<dbReference type="InterPro" id="IPR008969">
    <property type="entry name" value="CarboxyPept-like_regulatory"/>
</dbReference>
<protein>
    <recommendedName>
        <fullName evidence="5">Heat shock protein 70</fullName>
    </recommendedName>
</protein>
<evidence type="ECO:0008006" key="5">
    <source>
        <dbReference type="Google" id="ProtNLM"/>
    </source>
</evidence>
<keyword evidence="2" id="KW-0067">ATP-binding</keyword>
<dbReference type="SUPFAM" id="SSF53067">
    <property type="entry name" value="Actin-like ATPase domain"/>
    <property type="match status" value="2"/>
</dbReference>
<keyword evidence="1" id="KW-0547">Nucleotide-binding</keyword>
<dbReference type="Gene3D" id="2.60.40.1120">
    <property type="entry name" value="Carboxypeptidase-like, regulatory domain"/>
    <property type="match status" value="1"/>
</dbReference>
<evidence type="ECO:0000313" key="4">
    <source>
        <dbReference type="EMBL" id="CUR57677.1"/>
    </source>
</evidence>
<dbReference type="Gene3D" id="3.30.420.40">
    <property type="match status" value="2"/>
</dbReference>
<feature type="transmembrane region" description="Helical" evidence="3">
    <location>
        <begin position="394"/>
        <end position="415"/>
    </location>
</feature>
<dbReference type="SUPFAM" id="SSF49464">
    <property type="entry name" value="Carboxypeptidase regulatory domain-like"/>
    <property type="match status" value="1"/>
</dbReference>
<dbReference type="Pfam" id="PF13620">
    <property type="entry name" value="CarboxypepD_reg"/>
    <property type="match status" value="1"/>
</dbReference>
<dbReference type="PANTHER" id="PTHR42749">
    <property type="entry name" value="CELL SHAPE-DETERMINING PROTEIN MREB"/>
    <property type="match status" value="1"/>
</dbReference>
<dbReference type="PANTHER" id="PTHR42749:SF1">
    <property type="entry name" value="CELL SHAPE-DETERMINING PROTEIN MREB"/>
    <property type="match status" value="1"/>
</dbReference>
<dbReference type="Gene3D" id="3.90.640.10">
    <property type="entry name" value="Actin, Chain A, domain 4"/>
    <property type="match status" value="1"/>
</dbReference>
<dbReference type="PROSITE" id="PS01036">
    <property type="entry name" value="HSP70_3"/>
    <property type="match status" value="1"/>
</dbReference>
<dbReference type="GO" id="GO:0140662">
    <property type="term" value="F:ATP-dependent protein folding chaperone"/>
    <property type="evidence" value="ECO:0007669"/>
    <property type="project" value="InterPro"/>
</dbReference>
<evidence type="ECO:0000256" key="1">
    <source>
        <dbReference type="ARBA" id="ARBA00022741"/>
    </source>
</evidence>
<keyword evidence="3" id="KW-0812">Transmembrane</keyword>
<organism evidence="4">
    <name type="scientific">metagenome</name>
    <dbReference type="NCBI Taxonomy" id="256318"/>
    <lineage>
        <taxon>unclassified sequences</taxon>
        <taxon>metagenomes</taxon>
    </lineage>
</organism>
<dbReference type="EMBL" id="CZKB01000005">
    <property type="protein sequence ID" value="CUR57677.1"/>
    <property type="molecule type" value="Genomic_DNA"/>
</dbReference>
<dbReference type="GO" id="GO:0005524">
    <property type="term" value="F:ATP binding"/>
    <property type="evidence" value="ECO:0007669"/>
    <property type="project" value="UniProtKB-KW"/>
</dbReference>
<accession>A0A2P2C6N9</accession>
<sequence>MTSPRTEITIMSTWYLAIDFGTSNTCAAVVNENGSRAVTFGPAQMSRMPSGVLLQENGTLVTGFEAERQAALRPGWYDAAPKRSVGQATLVLGDRELAVVDVVSAVLATVAAEARRQSGGSPPSRVALTFPARWGTARQSVLRDAATRAGLGDVVLVSEPEAAAAYFAKHDQVAPGRTIAVYDLGGGTLDVAVLAATTHGFQLVGNPGGLDPYGGNDIDQRLTTMVRSRAAEQDGVGVTKLIDPPDTEWRAHAAALRQQVRAAKEDLASVDPASLVVPGVGVSTTLSRADLRSACAGDIDASVDEFLRTVEMSSVAVPELAGIYLAGGSSRLPLLGEALTRKLPAPCHRLVRTLNDPKAAVALGAAETMFRDESTVAASRPITQKRTPLPFAGASRLMVVAAVLALVIGGLVWFLQRDTNDVSGTVRDSRGQPLANASLVIQTDQDKRKIKTTTDGDGHYSSSLPRGDYLVEAYVTLRYEGAAVTVPLTRRDGSGVVKLPASGGVDDLDWDLKISGEQDDGAGLGVDGFYGFSTIVYDGYDYDGVVSPLSALRRDLKVTFTFTPPGPLVDGSEGKPVVATRTIDELLSDGENIGHDSRLRDIPLGTYVVTATLDVGDGTEIPLVFLSGDGATWSERLTLPLAAICSTWCSADSLIDVQVGIESHYLYSE</sequence>
<dbReference type="AlphaFoldDB" id="A0A2P2C6N9"/>
<name>A0A2P2C6N9_9ZZZZ</name>
<proteinExistence type="predicted"/>
<gene>
    <name evidence="4" type="ORF">NOCA1130156</name>
</gene>
<evidence type="ECO:0000256" key="3">
    <source>
        <dbReference type="SAM" id="Phobius"/>
    </source>
</evidence>
<evidence type="ECO:0000256" key="2">
    <source>
        <dbReference type="ARBA" id="ARBA00022840"/>
    </source>
</evidence>
<dbReference type="InterPro" id="IPR013126">
    <property type="entry name" value="Hsp_70_fam"/>
</dbReference>
<reference evidence="4" key="1">
    <citation type="submission" date="2015-08" db="EMBL/GenBank/DDBJ databases">
        <authorList>
            <person name="Babu N.S."/>
            <person name="Beckwith C.J."/>
            <person name="Beseler K.G."/>
            <person name="Brison A."/>
            <person name="Carone J.V."/>
            <person name="Caskin T.P."/>
            <person name="Diamond M."/>
            <person name="Durham M.E."/>
            <person name="Foxe J.M."/>
            <person name="Go M."/>
            <person name="Henderson B.A."/>
            <person name="Jones I.B."/>
            <person name="McGettigan J.A."/>
            <person name="Micheletti S.J."/>
            <person name="Nasrallah M.E."/>
            <person name="Ortiz D."/>
            <person name="Piller C.R."/>
            <person name="Privatt S.R."/>
            <person name="Schneider S.L."/>
            <person name="Sharp S."/>
            <person name="Smith T.C."/>
            <person name="Stanton J.D."/>
            <person name="Ullery H.E."/>
            <person name="Wilson R.J."/>
            <person name="Serrano M.G."/>
            <person name="Buck G."/>
            <person name="Lee V."/>
            <person name="Wang Y."/>
            <person name="Carvalho R."/>
            <person name="Voegtly L."/>
            <person name="Shi R."/>
            <person name="Duckworth R."/>
            <person name="Johnson A."/>
            <person name="Loviza R."/>
            <person name="Walstead R."/>
            <person name="Shah Z."/>
            <person name="Kiflezghi M."/>
            <person name="Wade K."/>
            <person name="Ball S.L."/>
            <person name="Bradley K.W."/>
            <person name="Asai D.J."/>
            <person name="Bowman C.A."/>
            <person name="Russell D.A."/>
            <person name="Pope W.H."/>
            <person name="Jacobs-Sera D."/>
            <person name="Hendrix R.W."/>
            <person name="Hatfull G.F."/>
        </authorList>
    </citation>
    <scope>NUCLEOTIDE SEQUENCE</scope>
</reference>
<keyword evidence="3" id="KW-1133">Transmembrane helix</keyword>
<keyword evidence="3" id="KW-0472">Membrane</keyword>
<dbReference type="PRINTS" id="PR00301">
    <property type="entry name" value="HEATSHOCK70"/>
</dbReference>
<dbReference type="InterPro" id="IPR043129">
    <property type="entry name" value="ATPase_NBD"/>
</dbReference>
<dbReference type="InterPro" id="IPR018181">
    <property type="entry name" value="Heat_shock_70_CS"/>
</dbReference>